<evidence type="ECO:0000313" key="10">
    <source>
        <dbReference type="Proteomes" id="UP001213680"/>
    </source>
</evidence>
<comment type="similarity">
    <text evidence="1">Belongs to the DNA2/NAM7 helicase family.</text>
</comment>
<accession>A0ABY7WZJ0</accession>
<evidence type="ECO:0000259" key="7">
    <source>
        <dbReference type="Pfam" id="PF13086"/>
    </source>
</evidence>
<dbReference type="Proteomes" id="UP001213680">
    <property type="component" value="Chromosome"/>
</dbReference>
<dbReference type="InterPro" id="IPR041679">
    <property type="entry name" value="DNA2/NAM7-like_C"/>
</dbReference>
<dbReference type="Pfam" id="PF13087">
    <property type="entry name" value="AAA_12"/>
    <property type="match status" value="1"/>
</dbReference>
<evidence type="ECO:0000256" key="6">
    <source>
        <dbReference type="SAM" id="Coils"/>
    </source>
</evidence>
<keyword evidence="6" id="KW-0175">Coiled coil</keyword>
<evidence type="ECO:0000256" key="2">
    <source>
        <dbReference type="ARBA" id="ARBA00022741"/>
    </source>
</evidence>
<evidence type="ECO:0000256" key="5">
    <source>
        <dbReference type="ARBA" id="ARBA00022840"/>
    </source>
</evidence>
<gene>
    <name evidence="9" type="ORF">PTI97_01860</name>
</gene>
<name>A0ABY7WZJ0_9BACL</name>
<evidence type="ECO:0000256" key="1">
    <source>
        <dbReference type="ARBA" id="ARBA00007913"/>
    </source>
</evidence>
<dbReference type="PANTHER" id="PTHR43788:SF8">
    <property type="entry name" value="DNA-BINDING PROTEIN SMUBP-2"/>
    <property type="match status" value="1"/>
</dbReference>
<dbReference type="RefSeq" id="WP_084483544.1">
    <property type="nucleotide sequence ID" value="NZ_CP118099.1"/>
</dbReference>
<dbReference type="GO" id="GO:0005524">
    <property type="term" value="F:ATP binding"/>
    <property type="evidence" value="ECO:0007669"/>
    <property type="project" value="UniProtKB-KW"/>
</dbReference>
<evidence type="ECO:0000313" key="9">
    <source>
        <dbReference type="EMBL" id="WDH76298.1"/>
    </source>
</evidence>
<dbReference type="EMBL" id="CP118099">
    <property type="protein sequence ID" value="WDH76298.1"/>
    <property type="molecule type" value="Genomic_DNA"/>
</dbReference>
<keyword evidence="2" id="KW-0547">Nucleotide-binding</keyword>
<dbReference type="Gene3D" id="3.40.50.300">
    <property type="entry name" value="P-loop containing nucleotide triphosphate hydrolases"/>
    <property type="match status" value="3"/>
</dbReference>
<feature type="coiled-coil region" evidence="6">
    <location>
        <begin position="533"/>
        <end position="560"/>
    </location>
</feature>
<evidence type="ECO:0000259" key="8">
    <source>
        <dbReference type="Pfam" id="PF13087"/>
    </source>
</evidence>
<organism evidence="9 10">
    <name type="scientific">Exiguobacterium marinum</name>
    <dbReference type="NCBI Taxonomy" id="273528"/>
    <lineage>
        <taxon>Bacteria</taxon>
        <taxon>Bacillati</taxon>
        <taxon>Bacillota</taxon>
        <taxon>Bacilli</taxon>
        <taxon>Bacillales</taxon>
        <taxon>Bacillales Family XII. Incertae Sedis</taxon>
        <taxon>Exiguobacterium</taxon>
    </lineage>
</organism>
<feature type="coiled-coil region" evidence="6">
    <location>
        <begin position="608"/>
        <end position="642"/>
    </location>
</feature>
<proteinExistence type="inferred from homology"/>
<protein>
    <submittedName>
        <fullName evidence="9">ATP-binding protein</fullName>
    </submittedName>
</protein>
<dbReference type="InterPro" id="IPR050534">
    <property type="entry name" value="Coronavir_polyprotein_1ab"/>
</dbReference>
<feature type="domain" description="DNA2/NAM7 helicase helicase" evidence="7">
    <location>
        <begin position="298"/>
        <end position="795"/>
    </location>
</feature>
<dbReference type="SUPFAM" id="SSF52540">
    <property type="entry name" value="P-loop containing nucleoside triphosphate hydrolases"/>
    <property type="match status" value="1"/>
</dbReference>
<feature type="domain" description="DNA2/NAM7 helicase-like C-terminal" evidence="8">
    <location>
        <begin position="904"/>
        <end position="1006"/>
    </location>
</feature>
<keyword evidence="10" id="KW-1185">Reference proteome</keyword>
<reference evidence="9 10" key="1">
    <citation type="submission" date="2023-02" db="EMBL/GenBank/DDBJ databases">
        <title>A bacterium isolated from plastisphere.</title>
        <authorList>
            <person name="Sun Y."/>
        </authorList>
    </citation>
    <scope>NUCLEOTIDE SEQUENCE [LARGE SCALE GENOMIC DNA]</scope>
    <source>
        <strain evidence="10">a-1</strain>
    </source>
</reference>
<keyword evidence="4" id="KW-0347">Helicase</keyword>
<keyword evidence="5 9" id="KW-0067">ATP-binding</keyword>
<keyword evidence="3" id="KW-0378">Hydrolase</keyword>
<evidence type="ECO:0000256" key="3">
    <source>
        <dbReference type="ARBA" id="ARBA00022801"/>
    </source>
</evidence>
<dbReference type="PANTHER" id="PTHR43788">
    <property type="entry name" value="DNA2/NAM7 HELICASE FAMILY MEMBER"/>
    <property type="match status" value="1"/>
</dbReference>
<dbReference type="InterPro" id="IPR027417">
    <property type="entry name" value="P-loop_NTPase"/>
</dbReference>
<evidence type="ECO:0000256" key="4">
    <source>
        <dbReference type="ARBA" id="ARBA00022806"/>
    </source>
</evidence>
<dbReference type="InterPro" id="IPR041677">
    <property type="entry name" value="DNA2/NAM7_AAA_11"/>
</dbReference>
<sequence>MKEAEKSVLEAWHLIEALSPHNLPNNKEVEGEKFKDNQKQMTMAAFDLKSVDNEQLFQAVELKKASYYYIYYCDCYKQYQLVEVLRKLFSIEDELVNRLRQESYSFSFSVDQTGKYIKDSLVVPFIMYVMKEIKGKDQINYRYLEERFKSALDSLELKAQEILLNGITKSSVKKLRDEYIRYFYRIQKEESEGIKIEDEEEEEKLKNYRELNLVFFEKTKNGTENRKPLPNFYMGDLQNILSKDSINQTLLTYISGMNFEQRTHIDENRTYIEGMLQPLNLPSARWPSPVKHRLSLMQQVAVNQFFVENQDVSSVNGPPGTGKTTLLKDIFANVVVERARELAKLESPYKMFDDTVESIKLGGYSYPITKLNPAISSFSMVVASSNNGAVENISKDLPKKNEVIRDNSSEFDQQYAEEAKVLDLFPDVSSMLISNKEKVDTWGLFSVPLGKSKNIDKFAQHMFASEEENKKLDEDKKTLSAHLLQYKKSEVEKEWHSAVEEFNELSRQIESKKLHLQKIYEESNKVPVMTNKLMNLKESITNYESQLKDADKDKEELSKKRGIVDEQISLLPKRSFISRLFTKDEREMSLKEELFHILDALKEREAETTKVRNKKNQFITEVKNLEEELAKYDQLIKQYASESLIIPNEQYWNDDEEAYARRQINTPWVTDSLNYDRGLLFLKAMKLHKLALVCNADKINAAMRLLRFRKGLDLNNQEHRKVKKEVLKTVHLITPLVSTTFASFSAMYEGVGEDFIDYLFIDEAGQATPQQAAGAIWRAKRVLAVGDPLQVEPVVTIDQTILSDVRKYYNVSEEHVGMSASVQSLADRANPRGMNTTDTIWMGIPLWVHRRCSNPMFSIANEIAYGNKMVLASESSINTDNCKWYDCKGSVTKRQFVKEQGELLVHLLLNQKNEKGEVPNHYVITPFSAVKEELTKMLKNKGFSIEWIKQSVGTVHTFQGKEADIVYFVVGTDKNTKSSAEWSCKQPNLINVAVTRAKKEFHIIGDYSLLSPMKNYATIAKHAKVIHPQKV</sequence>
<dbReference type="Pfam" id="PF13086">
    <property type="entry name" value="AAA_11"/>
    <property type="match status" value="1"/>
</dbReference>